<dbReference type="PANTHER" id="PTHR23505:SF52">
    <property type="entry name" value="MAJOR FACILITATOR SUPERFAMILY PROTEIN"/>
    <property type="match status" value="1"/>
</dbReference>
<dbReference type="Pfam" id="PF07690">
    <property type="entry name" value="MFS_1"/>
    <property type="match status" value="1"/>
</dbReference>
<keyword evidence="2" id="KW-0813">Transport</keyword>
<comment type="caution">
    <text evidence="10">The sequence shown here is derived from an EMBL/GenBank/DDBJ whole genome shotgun (WGS) entry which is preliminary data.</text>
</comment>
<feature type="compositionally biased region" description="Basic and acidic residues" evidence="7">
    <location>
        <begin position="235"/>
        <end position="248"/>
    </location>
</feature>
<dbReference type="GO" id="GO:0016020">
    <property type="term" value="C:membrane"/>
    <property type="evidence" value="ECO:0007669"/>
    <property type="project" value="UniProtKB-SubCell"/>
</dbReference>
<dbReference type="Gene3D" id="1.20.1250.20">
    <property type="entry name" value="MFS general substrate transporter like domains"/>
    <property type="match status" value="1"/>
</dbReference>
<evidence type="ECO:0000256" key="3">
    <source>
        <dbReference type="ARBA" id="ARBA00022692"/>
    </source>
</evidence>
<feature type="transmembrane region" description="Helical" evidence="8">
    <location>
        <begin position="460"/>
        <end position="483"/>
    </location>
</feature>
<organism evidence="10 11">
    <name type="scientific">Ostreobium quekettii</name>
    <dbReference type="NCBI Taxonomy" id="121088"/>
    <lineage>
        <taxon>Eukaryota</taxon>
        <taxon>Viridiplantae</taxon>
        <taxon>Chlorophyta</taxon>
        <taxon>core chlorophytes</taxon>
        <taxon>Ulvophyceae</taxon>
        <taxon>TCBD clade</taxon>
        <taxon>Bryopsidales</taxon>
        <taxon>Ostreobineae</taxon>
        <taxon>Ostreobiaceae</taxon>
        <taxon>Ostreobium</taxon>
    </lineage>
</organism>
<dbReference type="AlphaFoldDB" id="A0A8S1J5A2"/>
<evidence type="ECO:0000256" key="7">
    <source>
        <dbReference type="SAM" id="MobiDB-lite"/>
    </source>
</evidence>
<gene>
    <name evidence="10" type="ORF">OSTQU699_LOCUS4037</name>
</gene>
<dbReference type="PANTHER" id="PTHR23505">
    <property type="entry name" value="SPINSTER"/>
    <property type="match status" value="1"/>
</dbReference>
<feature type="transmembrane region" description="Helical" evidence="8">
    <location>
        <begin position="375"/>
        <end position="393"/>
    </location>
</feature>
<dbReference type="InterPro" id="IPR036259">
    <property type="entry name" value="MFS_trans_sf"/>
</dbReference>
<feature type="transmembrane region" description="Helical" evidence="8">
    <location>
        <begin position="262"/>
        <end position="283"/>
    </location>
</feature>
<keyword evidence="4 8" id="KW-1133">Transmembrane helix</keyword>
<dbReference type="InterPro" id="IPR011701">
    <property type="entry name" value="MFS"/>
</dbReference>
<evidence type="ECO:0000313" key="11">
    <source>
        <dbReference type="Proteomes" id="UP000708148"/>
    </source>
</evidence>
<comment type="subcellular location">
    <subcellularLocation>
        <location evidence="1">Membrane</location>
        <topology evidence="1">Multi-pass membrane protein</topology>
    </subcellularLocation>
</comment>
<name>A0A8S1J5A2_9CHLO</name>
<dbReference type="GO" id="GO:0022857">
    <property type="term" value="F:transmembrane transporter activity"/>
    <property type="evidence" value="ECO:0007669"/>
    <property type="project" value="InterPro"/>
</dbReference>
<feature type="transmembrane region" description="Helical" evidence="8">
    <location>
        <begin position="164"/>
        <end position="186"/>
    </location>
</feature>
<feature type="compositionally biased region" description="Acidic residues" evidence="7">
    <location>
        <begin position="211"/>
        <end position="222"/>
    </location>
</feature>
<dbReference type="InterPro" id="IPR020846">
    <property type="entry name" value="MFS_dom"/>
</dbReference>
<comment type="similarity">
    <text evidence="6">Belongs to the major facilitator superfamily. Spinster (TC 2.A.1.49) family.</text>
</comment>
<proteinExistence type="inferred from homology"/>
<keyword evidence="5 8" id="KW-0472">Membrane</keyword>
<feature type="region of interest" description="Disordered" evidence="7">
    <location>
        <begin position="197"/>
        <end position="253"/>
    </location>
</feature>
<feature type="transmembrane region" description="Helical" evidence="8">
    <location>
        <begin position="74"/>
        <end position="102"/>
    </location>
</feature>
<dbReference type="InterPro" id="IPR044770">
    <property type="entry name" value="MFS_spinster-like"/>
</dbReference>
<reference evidence="10" key="1">
    <citation type="submission" date="2020-12" db="EMBL/GenBank/DDBJ databases">
        <authorList>
            <person name="Iha C."/>
        </authorList>
    </citation>
    <scope>NUCLEOTIDE SEQUENCE</scope>
</reference>
<evidence type="ECO:0000256" key="6">
    <source>
        <dbReference type="ARBA" id="ARBA00024338"/>
    </source>
</evidence>
<evidence type="ECO:0000256" key="4">
    <source>
        <dbReference type="ARBA" id="ARBA00022989"/>
    </source>
</evidence>
<keyword evidence="11" id="KW-1185">Reference proteome</keyword>
<dbReference type="EMBL" id="CAJHUC010000871">
    <property type="protein sequence ID" value="CAD7698676.1"/>
    <property type="molecule type" value="Genomic_DNA"/>
</dbReference>
<keyword evidence="3 8" id="KW-0812">Transmembrane</keyword>
<feature type="domain" description="Major facilitator superfamily (MFS) profile" evidence="9">
    <location>
        <begin position="7"/>
        <end position="504"/>
    </location>
</feature>
<dbReference type="OrthoDB" id="440755at2759"/>
<evidence type="ECO:0000256" key="1">
    <source>
        <dbReference type="ARBA" id="ARBA00004141"/>
    </source>
</evidence>
<evidence type="ECO:0000259" key="9">
    <source>
        <dbReference type="PROSITE" id="PS50850"/>
    </source>
</evidence>
<dbReference type="Proteomes" id="UP000708148">
    <property type="component" value="Unassembled WGS sequence"/>
</dbReference>
<evidence type="ECO:0000256" key="8">
    <source>
        <dbReference type="SAM" id="Phobius"/>
    </source>
</evidence>
<accession>A0A8S1J5A2</accession>
<evidence type="ECO:0000256" key="2">
    <source>
        <dbReference type="ARBA" id="ARBA00022448"/>
    </source>
</evidence>
<protein>
    <recommendedName>
        <fullName evidence="9">Major facilitator superfamily (MFS) profile domain-containing protein</fullName>
    </recommendedName>
</protein>
<dbReference type="SUPFAM" id="SSF103473">
    <property type="entry name" value="MFS general substrate transporter"/>
    <property type="match status" value="1"/>
</dbReference>
<evidence type="ECO:0000313" key="10">
    <source>
        <dbReference type="EMBL" id="CAD7698676.1"/>
    </source>
</evidence>
<dbReference type="PROSITE" id="PS50850">
    <property type="entry name" value="MFS"/>
    <property type="match status" value="1"/>
</dbReference>
<sequence length="504" mass="54225">MEARLRTTLVINLTAIFEWADLVILPAMYDNVSRAFDDASPRQMGQLSTARGVVQALSSPIGGALGHFNDRISIIVAGCVIWGVMTMVFGTLSSLALATLVWSLNGFGQSLVIPNSQSIIADYYPAKARGRAFGTIYFTQSVGEILGSLYAVSLGSRQVGPVDGWRFVMFTFAIFSALTAFANWAFARDPRAFASPPGREGVEMGEIGETTVDETPIDEGDGESNKDADDGVGGKVEEDSREGGKDGENGPARAARVRSEELLGMFWSVLKIPTFCIIILQGVVGSMPWKGLMGFFILYFQLMGMTDVQAWQAYSAFLVGTAFGGLLGGWVGDAAAKISPDHGRILACQFSVLSGLPLTAILFRWMPSNAAPATVAGYVLICFVYGLLISWAAPACNNPIFAEIVPAERRSVIYAFDRCLENAIASLANMWVGAASEVYGFQGGASRSGDPQKDAENSRALGMAMLVFSVVPWSLCFLFYMGLHYTYPRDKSRVASRYTALAAS</sequence>
<feature type="transmembrane region" description="Helical" evidence="8">
    <location>
        <begin position="344"/>
        <end position="363"/>
    </location>
</feature>
<evidence type="ECO:0000256" key="5">
    <source>
        <dbReference type="ARBA" id="ARBA00023136"/>
    </source>
</evidence>
<feature type="transmembrane region" description="Helical" evidence="8">
    <location>
        <begin position="313"/>
        <end position="332"/>
    </location>
</feature>